<sequence length="190" mass="19517">MALWGVTEAAGAKPKWLTSESKRDVFANTSGWVQPAQGISAARAALATREVLVAIGDLSETEAAGQGLGVATLTSINWNDQEYDKSEGGTIDVTLNFDEEVVVTGLPLINVSGTAGRNHNLAYASGSGTNRLRMTKVIAAANAAWNAGDTLNIEANKVSHNAGSTIVDKIGGATAIITHAAVTETAAVIA</sequence>
<organism evidence="1">
    <name type="scientific">marine metagenome</name>
    <dbReference type="NCBI Taxonomy" id="408172"/>
    <lineage>
        <taxon>unclassified sequences</taxon>
        <taxon>metagenomes</taxon>
        <taxon>ecological metagenomes</taxon>
    </lineage>
</organism>
<protein>
    <submittedName>
        <fullName evidence="1">Uncharacterized protein</fullName>
    </submittedName>
</protein>
<proteinExistence type="predicted"/>
<reference evidence="1" key="1">
    <citation type="submission" date="2018-05" db="EMBL/GenBank/DDBJ databases">
        <authorList>
            <person name="Lanie J.A."/>
            <person name="Ng W.-L."/>
            <person name="Kazmierczak K.M."/>
            <person name="Andrzejewski T.M."/>
            <person name="Davidsen T.M."/>
            <person name="Wayne K.J."/>
            <person name="Tettelin H."/>
            <person name="Glass J.I."/>
            <person name="Rusch D."/>
            <person name="Podicherti R."/>
            <person name="Tsui H.-C.T."/>
            <person name="Winkler M.E."/>
        </authorList>
    </citation>
    <scope>NUCLEOTIDE SEQUENCE</scope>
</reference>
<gene>
    <name evidence="1" type="ORF">METZ01_LOCUS418560</name>
</gene>
<evidence type="ECO:0000313" key="1">
    <source>
        <dbReference type="EMBL" id="SVD65706.1"/>
    </source>
</evidence>
<dbReference type="AlphaFoldDB" id="A0A382X3C2"/>
<dbReference type="EMBL" id="UINC01164714">
    <property type="protein sequence ID" value="SVD65706.1"/>
    <property type="molecule type" value="Genomic_DNA"/>
</dbReference>
<accession>A0A382X3C2</accession>
<name>A0A382X3C2_9ZZZZ</name>